<keyword evidence="8" id="KW-1185">Reference proteome</keyword>
<dbReference type="HOGENOM" id="CLU_052511_3_1_0"/>
<sequence length="164" mass="18071">MTAVGSERRVIRVTVNGVPYEREVEARLLLSDFLRHELGLTGTHVGCEHGVCGACTILLDGEPVRSCLLLAVQAHGHELETVEGLAPSERELHPLQQAFWEKHGLQCGYCTPGMLMVLKAFLAENPDPSEEEIREAISGNLCRCTGYQNIVEAARYAAQLMRQS</sequence>
<dbReference type="PANTHER" id="PTHR44379:SF5">
    <property type="entry name" value="OXIDOREDUCTASE WITH IRON-SULFUR SUBUNIT"/>
    <property type="match status" value="1"/>
</dbReference>
<dbReference type="GO" id="GO:0051537">
    <property type="term" value="F:2 iron, 2 sulfur cluster binding"/>
    <property type="evidence" value="ECO:0007669"/>
    <property type="project" value="UniProtKB-KW"/>
</dbReference>
<dbReference type="KEGG" id="tro:trd_0578"/>
<dbReference type="InterPro" id="IPR002888">
    <property type="entry name" value="2Fe-2S-bd"/>
</dbReference>
<dbReference type="STRING" id="309801.trd_0578"/>
<protein>
    <submittedName>
        <fullName evidence="7">Aldehyde oxidase small subunit</fullName>
    </submittedName>
</protein>
<evidence type="ECO:0000256" key="5">
    <source>
        <dbReference type="ARBA" id="ARBA00023014"/>
    </source>
</evidence>
<dbReference type="eggNOG" id="COG2080">
    <property type="taxonomic scope" value="Bacteria"/>
</dbReference>
<reference evidence="7 8" key="1">
    <citation type="journal article" date="2009" name="PLoS ONE">
        <title>Complete genome sequence of the aerobic CO-oxidizing thermophile Thermomicrobium roseum.</title>
        <authorList>
            <person name="Wu D."/>
            <person name="Raymond J."/>
            <person name="Wu M."/>
            <person name="Chatterji S."/>
            <person name="Ren Q."/>
            <person name="Graham J.E."/>
            <person name="Bryant D.A."/>
            <person name="Robb F."/>
            <person name="Colman A."/>
            <person name="Tallon L.J."/>
            <person name="Badger J.H."/>
            <person name="Madupu R."/>
            <person name="Ward N.L."/>
            <person name="Eisen J.A."/>
        </authorList>
    </citation>
    <scope>NUCLEOTIDE SEQUENCE [LARGE SCALE GENOMIC DNA]</scope>
    <source>
        <strain evidence="8">ATCC 27502 / DSM 5159 / P-2</strain>
    </source>
</reference>
<dbReference type="InterPro" id="IPR036884">
    <property type="entry name" value="2Fe-2S-bd_dom_sf"/>
</dbReference>
<evidence type="ECO:0000313" key="7">
    <source>
        <dbReference type="EMBL" id="ACM04714.1"/>
    </source>
</evidence>
<dbReference type="Gene3D" id="1.10.150.120">
    <property type="entry name" value="[2Fe-2S]-binding domain"/>
    <property type="match status" value="1"/>
</dbReference>
<dbReference type="InterPro" id="IPR006058">
    <property type="entry name" value="2Fe2S_fd_BS"/>
</dbReference>
<dbReference type="OrthoDB" id="9796880at2"/>
<dbReference type="InterPro" id="IPR001041">
    <property type="entry name" value="2Fe-2S_ferredoxin-type"/>
</dbReference>
<organism evidence="7 8">
    <name type="scientific">Thermomicrobium roseum (strain ATCC 27502 / DSM 5159 / P-2)</name>
    <dbReference type="NCBI Taxonomy" id="309801"/>
    <lineage>
        <taxon>Bacteria</taxon>
        <taxon>Pseudomonadati</taxon>
        <taxon>Thermomicrobiota</taxon>
        <taxon>Thermomicrobia</taxon>
        <taxon>Thermomicrobiales</taxon>
        <taxon>Thermomicrobiaceae</taxon>
        <taxon>Thermomicrobium</taxon>
    </lineage>
</organism>
<dbReference type="InterPro" id="IPR036010">
    <property type="entry name" value="2Fe-2S_ferredoxin-like_sf"/>
</dbReference>
<dbReference type="PROSITE" id="PS00197">
    <property type="entry name" value="2FE2S_FER_1"/>
    <property type="match status" value="1"/>
</dbReference>
<evidence type="ECO:0000256" key="2">
    <source>
        <dbReference type="ARBA" id="ARBA00022723"/>
    </source>
</evidence>
<evidence type="ECO:0000256" key="3">
    <source>
        <dbReference type="ARBA" id="ARBA00023002"/>
    </source>
</evidence>
<dbReference type="Pfam" id="PF00111">
    <property type="entry name" value="Fer2"/>
    <property type="match status" value="1"/>
</dbReference>
<name>B9KYN1_THERP</name>
<dbReference type="GO" id="GO:0046872">
    <property type="term" value="F:metal ion binding"/>
    <property type="evidence" value="ECO:0007669"/>
    <property type="project" value="UniProtKB-KW"/>
</dbReference>
<dbReference type="CDD" id="cd00207">
    <property type="entry name" value="fer2"/>
    <property type="match status" value="1"/>
</dbReference>
<evidence type="ECO:0000256" key="4">
    <source>
        <dbReference type="ARBA" id="ARBA00023004"/>
    </source>
</evidence>
<keyword evidence="1" id="KW-0001">2Fe-2S</keyword>
<dbReference type="SUPFAM" id="SSF47741">
    <property type="entry name" value="CO dehydrogenase ISP C-domain like"/>
    <property type="match status" value="1"/>
</dbReference>
<dbReference type="FunFam" id="1.10.150.120:FF:000003">
    <property type="entry name" value="Carbon monoxide dehydrogenase, small subunit"/>
    <property type="match status" value="1"/>
</dbReference>
<feature type="domain" description="2Fe-2S ferredoxin-type" evidence="6">
    <location>
        <begin position="9"/>
        <end position="85"/>
    </location>
</feature>
<keyword evidence="5" id="KW-0411">Iron-sulfur</keyword>
<dbReference type="AlphaFoldDB" id="B9KYN1"/>
<evidence type="ECO:0000259" key="6">
    <source>
        <dbReference type="PROSITE" id="PS51085"/>
    </source>
</evidence>
<dbReference type="GO" id="GO:0016491">
    <property type="term" value="F:oxidoreductase activity"/>
    <property type="evidence" value="ECO:0007669"/>
    <property type="project" value="UniProtKB-KW"/>
</dbReference>
<keyword evidence="2" id="KW-0479">Metal-binding</keyword>
<dbReference type="FunFam" id="3.10.20.30:FF:000020">
    <property type="entry name" value="Xanthine dehydrogenase iron-sulfur subunit"/>
    <property type="match status" value="1"/>
</dbReference>
<proteinExistence type="predicted"/>
<evidence type="ECO:0000313" key="8">
    <source>
        <dbReference type="Proteomes" id="UP000000447"/>
    </source>
</evidence>
<dbReference type="RefSeq" id="WP_012641981.1">
    <property type="nucleotide sequence ID" value="NC_011959.1"/>
</dbReference>
<dbReference type="Gene3D" id="3.10.20.30">
    <property type="match status" value="1"/>
</dbReference>
<gene>
    <name evidence="7" type="ordered locus">trd_0578</name>
</gene>
<dbReference type="InterPro" id="IPR012675">
    <property type="entry name" value="Beta-grasp_dom_sf"/>
</dbReference>
<dbReference type="EMBL" id="CP001275">
    <property type="protein sequence ID" value="ACM04714.1"/>
    <property type="molecule type" value="Genomic_DNA"/>
</dbReference>
<dbReference type="InterPro" id="IPR051452">
    <property type="entry name" value="Diverse_Oxidoreductases"/>
</dbReference>
<dbReference type="Proteomes" id="UP000000447">
    <property type="component" value="Chromosome"/>
</dbReference>
<dbReference type="SUPFAM" id="SSF54292">
    <property type="entry name" value="2Fe-2S ferredoxin-like"/>
    <property type="match status" value="1"/>
</dbReference>
<dbReference type="PROSITE" id="PS51085">
    <property type="entry name" value="2FE2S_FER_2"/>
    <property type="match status" value="1"/>
</dbReference>
<keyword evidence="4" id="KW-0408">Iron</keyword>
<dbReference type="Pfam" id="PF01799">
    <property type="entry name" value="Fer2_2"/>
    <property type="match status" value="1"/>
</dbReference>
<accession>B9KYN1</accession>
<dbReference type="PANTHER" id="PTHR44379">
    <property type="entry name" value="OXIDOREDUCTASE WITH IRON-SULFUR SUBUNIT"/>
    <property type="match status" value="1"/>
</dbReference>
<evidence type="ECO:0000256" key="1">
    <source>
        <dbReference type="ARBA" id="ARBA00022714"/>
    </source>
</evidence>
<keyword evidence="3" id="KW-0560">Oxidoreductase</keyword>